<reference evidence="1 2" key="1">
    <citation type="submission" date="2016-10" db="EMBL/GenBank/DDBJ databases">
        <authorList>
            <person name="de Groot N.N."/>
        </authorList>
    </citation>
    <scope>NUCLEOTIDE SEQUENCE [LARGE SCALE GENOMIC DNA]</scope>
    <source>
        <strain evidence="1 2">DSM 43941</strain>
    </source>
</reference>
<dbReference type="AlphaFoldDB" id="A0A1H1ZDA0"/>
<keyword evidence="2" id="KW-1185">Reference proteome</keyword>
<dbReference type="STRING" id="113562.SAMN04489716_3261"/>
<name>A0A1H1ZDA0_9ACTN</name>
<dbReference type="RefSeq" id="WP_092545425.1">
    <property type="nucleotide sequence ID" value="NZ_BOMJ01000005.1"/>
</dbReference>
<accession>A0A1H1ZDA0</accession>
<evidence type="ECO:0000313" key="1">
    <source>
        <dbReference type="EMBL" id="SDT31633.1"/>
    </source>
</evidence>
<gene>
    <name evidence="1" type="ORF">SAMN04489716_3261</name>
</gene>
<protein>
    <submittedName>
        <fullName evidence="1">Uncharacterized protein</fullName>
    </submittedName>
</protein>
<dbReference type="Proteomes" id="UP000198688">
    <property type="component" value="Chromosome I"/>
</dbReference>
<dbReference type="OrthoDB" id="3822696at2"/>
<proteinExistence type="predicted"/>
<organism evidence="1 2">
    <name type="scientific">Actinoplanes derwentensis</name>
    <dbReference type="NCBI Taxonomy" id="113562"/>
    <lineage>
        <taxon>Bacteria</taxon>
        <taxon>Bacillati</taxon>
        <taxon>Actinomycetota</taxon>
        <taxon>Actinomycetes</taxon>
        <taxon>Micromonosporales</taxon>
        <taxon>Micromonosporaceae</taxon>
        <taxon>Actinoplanes</taxon>
    </lineage>
</organism>
<sequence>MADNLTPSESAWLIVLMSEARELSNSELAERFNITLTGKERTKLNSLGYVQSRKVGRAFAHVLDEKGWERVNQELNIVAPGAKVISVALSLMHENLRNRVLQREAYRKFSEIFSHAVDAVVPVSPETTDDDLESRIRQVYHSLAPEPGEWVRHTAVRQKLGDVPGEALDEVFRLLSRAEDVEMMPEINQKTLTAEDRRTAVRVGGQDTHLISIGTR</sequence>
<evidence type="ECO:0000313" key="2">
    <source>
        <dbReference type="Proteomes" id="UP000198688"/>
    </source>
</evidence>
<dbReference type="EMBL" id="LT629758">
    <property type="protein sequence ID" value="SDT31633.1"/>
    <property type="molecule type" value="Genomic_DNA"/>
</dbReference>